<reference evidence="4" key="1">
    <citation type="journal article" date="2020" name="Stud. Mycol.">
        <title>101 Dothideomycetes genomes: a test case for predicting lifestyles and emergence of pathogens.</title>
        <authorList>
            <person name="Haridas S."/>
            <person name="Albert R."/>
            <person name="Binder M."/>
            <person name="Bloem J."/>
            <person name="Labutti K."/>
            <person name="Salamov A."/>
            <person name="Andreopoulos B."/>
            <person name="Baker S."/>
            <person name="Barry K."/>
            <person name="Bills G."/>
            <person name="Bluhm B."/>
            <person name="Cannon C."/>
            <person name="Castanera R."/>
            <person name="Culley D."/>
            <person name="Daum C."/>
            <person name="Ezra D."/>
            <person name="Gonzalez J."/>
            <person name="Henrissat B."/>
            <person name="Kuo A."/>
            <person name="Liang C."/>
            <person name="Lipzen A."/>
            <person name="Lutzoni F."/>
            <person name="Magnuson J."/>
            <person name="Mondo S."/>
            <person name="Nolan M."/>
            <person name="Ohm R."/>
            <person name="Pangilinan J."/>
            <person name="Park H.-J."/>
            <person name="Ramirez L."/>
            <person name="Alfaro M."/>
            <person name="Sun H."/>
            <person name="Tritt A."/>
            <person name="Yoshinaga Y."/>
            <person name="Zwiers L.-H."/>
            <person name="Turgeon B."/>
            <person name="Goodwin S."/>
            <person name="Spatafora J."/>
            <person name="Crous P."/>
            <person name="Grigoriev I."/>
        </authorList>
    </citation>
    <scope>NUCLEOTIDE SEQUENCE</scope>
    <source>
        <strain evidence="4">ATCC 36951</strain>
    </source>
</reference>
<sequence length="286" mass="31903">MGRQYTPDLEAQLAMRLMGFDSSIGTDHFNDALPTIPNTPMGETLDSEERMFSIGSARHQGSDTGLRNTGPYYHVLEEVQRVQGADLSTRHAGSSASRSGSVISAYIYPWALERNASQTPTLASGSSRSDSGGSDESTPVGTPRSPEHYRLPNNLDCVHEGSDTPTPPRKPVAKVKEGRPQRASELQRDRLTCYCDYGCEKVAEDGTRQKLSFTRGSDWTRHYDSKHNPDAEIFHCPECTYKKTRLDKVRKHWRAKHAGEGKVFKATKTQRVVPDRLRGRIHGTWG</sequence>
<evidence type="ECO:0000313" key="5">
    <source>
        <dbReference type="Proteomes" id="UP000799537"/>
    </source>
</evidence>
<dbReference type="GO" id="GO:0008270">
    <property type="term" value="F:zinc ion binding"/>
    <property type="evidence" value="ECO:0007669"/>
    <property type="project" value="UniProtKB-KW"/>
</dbReference>
<keyword evidence="1" id="KW-0862">Zinc</keyword>
<keyword evidence="1" id="KW-0479">Metal-binding</keyword>
<accession>A0A6A6CAN5</accession>
<keyword evidence="5" id="KW-1185">Reference proteome</keyword>
<feature type="compositionally biased region" description="Low complexity" evidence="2">
    <location>
        <begin position="124"/>
        <end position="137"/>
    </location>
</feature>
<evidence type="ECO:0000256" key="2">
    <source>
        <dbReference type="SAM" id="MobiDB-lite"/>
    </source>
</evidence>
<dbReference type="AlphaFoldDB" id="A0A6A6CAN5"/>
<name>A0A6A6CAN5_ZASCE</name>
<proteinExistence type="predicted"/>
<feature type="compositionally biased region" description="Basic and acidic residues" evidence="2">
    <location>
        <begin position="174"/>
        <end position="183"/>
    </location>
</feature>
<feature type="region of interest" description="Disordered" evidence="2">
    <location>
        <begin position="117"/>
        <end position="183"/>
    </location>
</feature>
<dbReference type="Gene3D" id="3.30.160.60">
    <property type="entry name" value="Classic Zinc Finger"/>
    <property type="match status" value="1"/>
</dbReference>
<organism evidence="4 5">
    <name type="scientific">Zasmidium cellare ATCC 36951</name>
    <dbReference type="NCBI Taxonomy" id="1080233"/>
    <lineage>
        <taxon>Eukaryota</taxon>
        <taxon>Fungi</taxon>
        <taxon>Dikarya</taxon>
        <taxon>Ascomycota</taxon>
        <taxon>Pezizomycotina</taxon>
        <taxon>Dothideomycetes</taxon>
        <taxon>Dothideomycetidae</taxon>
        <taxon>Mycosphaerellales</taxon>
        <taxon>Mycosphaerellaceae</taxon>
        <taxon>Zasmidium</taxon>
    </lineage>
</organism>
<dbReference type="GeneID" id="54566676"/>
<dbReference type="PROSITE" id="PS50157">
    <property type="entry name" value="ZINC_FINGER_C2H2_2"/>
    <property type="match status" value="1"/>
</dbReference>
<dbReference type="RefSeq" id="XP_033664974.1">
    <property type="nucleotide sequence ID" value="XM_033813404.1"/>
</dbReference>
<evidence type="ECO:0000259" key="3">
    <source>
        <dbReference type="PROSITE" id="PS50157"/>
    </source>
</evidence>
<dbReference type="Proteomes" id="UP000799537">
    <property type="component" value="Unassembled WGS sequence"/>
</dbReference>
<dbReference type="EMBL" id="ML993605">
    <property type="protein sequence ID" value="KAF2164085.1"/>
    <property type="molecule type" value="Genomic_DNA"/>
</dbReference>
<gene>
    <name evidence="4" type="ORF">M409DRAFT_56805</name>
</gene>
<feature type="domain" description="C2H2-type" evidence="3">
    <location>
        <begin position="234"/>
        <end position="262"/>
    </location>
</feature>
<protein>
    <recommendedName>
        <fullName evidence="3">C2H2-type domain-containing protein</fullName>
    </recommendedName>
</protein>
<evidence type="ECO:0000256" key="1">
    <source>
        <dbReference type="PROSITE-ProRule" id="PRU00042"/>
    </source>
</evidence>
<dbReference type="InterPro" id="IPR013087">
    <property type="entry name" value="Znf_C2H2_type"/>
</dbReference>
<keyword evidence="1" id="KW-0863">Zinc-finger</keyword>
<evidence type="ECO:0000313" key="4">
    <source>
        <dbReference type="EMBL" id="KAF2164085.1"/>
    </source>
</evidence>